<organism evidence="2 3">
    <name type="scientific">Phyllosticta capitalensis</name>
    <dbReference type="NCBI Taxonomy" id="121624"/>
    <lineage>
        <taxon>Eukaryota</taxon>
        <taxon>Fungi</taxon>
        <taxon>Dikarya</taxon>
        <taxon>Ascomycota</taxon>
        <taxon>Pezizomycotina</taxon>
        <taxon>Dothideomycetes</taxon>
        <taxon>Dothideomycetes incertae sedis</taxon>
        <taxon>Botryosphaeriales</taxon>
        <taxon>Phyllostictaceae</taxon>
        <taxon>Phyllosticta</taxon>
    </lineage>
</organism>
<proteinExistence type="predicted"/>
<gene>
    <name evidence="2" type="ORF">HDK90DRAFT_482942</name>
</gene>
<dbReference type="Proteomes" id="UP001492380">
    <property type="component" value="Unassembled WGS sequence"/>
</dbReference>
<keyword evidence="1" id="KW-0732">Signal</keyword>
<evidence type="ECO:0000256" key="1">
    <source>
        <dbReference type="SAM" id="SignalP"/>
    </source>
</evidence>
<accession>A0ABR1YTM6</accession>
<sequence>MTIFHDLLPLRLGCFLLFELLCVPQLLLCTLKETGTPHRPGAEDAIMVVQKSAEAGLALRAPSPVLPQCSRRRQKWYPFGRLLPASMWKRMTISGWGARMLIVVSS</sequence>
<evidence type="ECO:0008006" key="4">
    <source>
        <dbReference type="Google" id="ProtNLM"/>
    </source>
</evidence>
<feature type="chain" id="PRO_5046066460" description="Secreted protein" evidence="1">
    <location>
        <begin position="30"/>
        <end position="106"/>
    </location>
</feature>
<dbReference type="EMBL" id="JBBWRZ010000004">
    <property type="protein sequence ID" value="KAK8238326.1"/>
    <property type="molecule type" value="Genomic_DNA"/>
</dbReference>
<evidence type="ECO:0000313" key="2">
    <source>
        <dbReference type="EMBL" id="KAK8238326.1"/>
    </source>
</evidence>
<feature type="signal peptide" evidence="1">
    <location>
        <begin position="1"/>
        <end position="29"/>
    </location>
</feature>
<comment type="caution">
    <text evidence="2">The sequence shown here is derived from an EMBL/GenBank/DDBJ whole genome shotgun (WGS) entry which is preliminary data.</text>
</comment>
<evidence type="ECO:0000313" key="3">
    <source>
        <dbReference type="Proteomes" id="UP001492380"/>
    </source>
</evidence>
<reference evidence="2 3" key="1">
    <citation type="submission" date="2024-04" db="EMBL/GenBank/DDBJ databases">
        <title>Phyllosticta paracitricarpa is synonymous to the EU quarantine fungus P. citricarpa based on phylogenomic analyses.</title>
        <authorList>
            <consortium name="Lawrence Berkeley National Laboratory"/>
            <person name="Van Ingen-Buijs V.A."/>
            <person name="Van Westerhoven A.C."/>
            <person name="Haridas S."/>
            <person name="Skiadas P."/>
            <person name="Martin F."/>
            <person name="Groenewald J.Z."/>
            <person name="Crous P.W."/>
            <person name="Seidl M.F."/>
        </authorList>
    </citation>
    <scope>NUCLEOTIDE SEQUENCE [LARGE SCALE GENOMIC DNA]</scope>
    <source>
        <strain evidence="2 3">CBS 123374</strain>
    </source>
</reference>
<name>A0ABR1YTM6_9PEZI</name>
<protein>
    <recommendedName>
        <fullName evidence="4">Secreted protein</fullName>
    </recommendedName>
</protein>
<keyword evidence="3" id="KW-1185">Reference proteome</keyword>